<evidence type="ECO:0000313" key="3">
    <source>
        <dbReference type="EMBL" id="KAK5052689.1"/>
    </source>
</evidence>
<accession>A0AAV9NA36</accession>
<dbReference type="RefSeq" id="XP_064706389.1">
    <property type="nucleotide sequence ID" value="XM_064846164.1"/>
</dbReference>
<protein>
    <submittedName>
        <fullName evidence="3">Uncharacterized protein</fullName>
    </submittedName>
</protein>
<dbReference type="AlphaFoldDB" id="A0AAV9NA36"/>
<feature type="compositionally biased region" description="Polar residues" evidence="2">
    <location>
        <begin position="511"/>
        <end position="521"/>
    </location>
</feature>
<feature type="region of interest" description="Disordered" evidence="2">
    <location>
        <begin position="368"/>
        <end position="411"/>
    </location>
</feature>
<name>A0AAV9NA36_9EURO</name>
<reference evidence="3 4" key="1">
    <citation type="submission" date="2023-08" db="EMBL/GenBank/DDBJ databases">
        <title>Black Yeasts Isolated from many extreme environments.</title>
        <authorList>
            <person name="Coleine C."/>
            <person name="Stajich J.E."/>
            <person name="Selbmann L."/>
        </authorList>
    </citation>
    <scope>NUCLEOTIDE SEQUENCE [LARGE SCALE GENOMIC DNA]</scope>
    <source>
        <strain evidence="3 4">CCFEE 5792</strain>
    </source>
</reference>
<dbReference type="EMBL" id="JAVRRD010000013">
    <property type="protein sequence ID" value="KAK5052689.1"/>
    <property type="molecule type" value="Genomic_DNA"/>
</dbReference>
<dbReference type="Proteomes" id="UP001358417">
    <property type="component" value="Unassembled WGS sequence"/>
</dbReference>
<dbReference type="GeneID" id="89970762"/>
<feature type="compositionally biased region" description="Basic and acidic residues" evidence="2">
    <location>
        <begin position="391"/>
        <end position="400"/>
    </location>
</feature>
<organism evidence="3 4">
    <name type="scientific">Exophiala bonariae</name>
    <dbReference type="NCBI Taxonomy" id="1690606"/>
    <lineage>
        <taxon>Eukaryota</taxon>
        <taxon>Fungi</taxon>
        <taxon>Dikarya</taxon>
        <taxon>Ascomycota</taxon>
        <taxon>Pezizomycotina</taxon>
        <taxon>Eurotiomycetes</taxon>
        <taxon>Chaetothyriomycetidae</taxon>
        <taxon>Chaetothyriales</taxon>
        <taxon>Herpotrichiellaceae</taxon>
        <taxon>Exophiala</taxon>
    </lineage>
</organism>
<evidence type="ECO:0000313" key="4">
    <source>
        <dbReference type="Proteomes" id="UP001358417"/>
    </source>
</evidence>
<gene>
    <name evidence="3" type="ORF">LTR84_002555</name>
</gene>
<feature type="region of interest" description="Disordered" evidence="2">
    <location>
        <begin position="475"/>
        <end position="579"/>
    </location>
</feature>
<sequence length="579" mass="65311">MLPNYATDLLHAHQIRRENVFLHKELGACHEDHAAIWNEIDQIQVLCNASNDNSRQAHAVTIIHQTQLQEQAQLISHLQDTNEALHNEFLLLSKNFEQFRCAEQHEHAALEEKVKKLEEDIVKTSETPVKSTAKIWDTLEDLIPSMDTIVERVIDRLMSRGLILRSPSSSTSCIVESIEQQVPSTDETYRMDSNSSRQVSADDTTYPEIQVQNSQKLATRNGIRVESFKSLDPNTYDQGRETTVPEEVDLDANAPTISYTGHYYRKENLPYEEDSLQMLPELSVQPSKLALINTLAQGRYEDWSTYHERGVIVRQSLPQTFETAILQRFVDGICGEIQRSQCLQWLGEQGWSWENVTRFGDVCSQMNKFSPSEEGSASTTNLRPTTMNHVSDGKSEEPKEQTGLCATSKPPRQLRKSKWIVATLRRSQRLIEKSKTKLVNDLNDSIDTADSRSIREDKCHGSHYAKEPVAFNERATASEMSKAPAGPERPQNAADDIITPVEYGVDGSSHAEMQSSEQEIPTVSRKRSRNNVASPDTIDLPPAKQSRIQSSGHAQEGRRRHLPIPTPPEIPILPTSTDV</sequence>
<keyword evidence="1" id="KW-0175">Coiled coil</keyword>
<feature type="coiled-coil region" evidence="1">
    <location>
        <begin position="68"/>
        <end position="127"/>
    </location>
</feature>
<feature type="compositionally biased region" description="Polar residues" evidence="2">
    <location>
        <begin position="368"/>
        <end position="389"/>
    </location>
</feature>
<comment type="caution">
    <text evidence="3">The sequence shown here is derived from an EMBL/GenBank/DDBJ whole genome shotgun (WGS) entry which is preliminary data.</text>
</comment>
<evidence type="ECO:0000256" key="1">
    <source>
        <dbReference type="SAM" id="Coils"/>
    </source>
</evidence>
<keyword evidence="4" id="KW-1185">Reference proteome</keyword>
<evidence type="ECO:0000256" key="2">
    <source>
        <dbReference type="SAM" id="MobiDB-lite"/>
    </source>
</evidence>
<proteinExistence type="predicted"/>